<dbReference type="GO" id="GO:0008836">
    <property type="term" value="F:diaminopimelate decarboxylase activity"/>
    <property type="evidence" value="ECO:0007669"/>
    <property type="project" value="UniProtKB-EC"/>
</dbReference>
<dbReference type="EMBL" id="CP138327">
    <property type="protein sequence ID" value="WXT99905.1"/>
    <property type="molecule type" value="Genomic_DNA"/>
</dbReference>
<dbReference type="AlphaFoldDB" id="A0AAU6PFY6"/>
<dbReference type="InterPro" id="IPR022644">
    <property type="entry name" value="De-COase2_N"/>
</dbReference>
<keyword evidence="4" id="KW-0456">Lyase</keyword>
<sequence>MALDYGILDDMSGHLGDAFYLLDSGKFSGNFDAFLSAFTSIYPKTNIGYSYKTNYTPKLCKIVNEKGGYAEVVSEMEYDLAIKIGVDPEMIIINGPYKNKRVLEKFLLGKSIVNLDSYTEVESLKKIVENHPNKQFQVGIRCNFEINDVSISRFGFDVESDNFKHMFVEINSIENIAINGIHCHFPNRDLESYEYRVDKILALTQMLFFTPPKYIDIGGGFFGKMNDSLKAQFNTPVVAYQEYANIIATKFKEHYQDYNNAEKPMLLLEPGSAIVADTMYFVSKVIDIKEVRGRVLATSSGSKFNMGLLTSTINMPMTVYSKNVVQKLYKAIDIVGFTCIESDCLYKGYYGRIGVGDYLVFSNIGSYSIVFKPPFIMPNGPVIEYSETMGNYEIIKRKETVDDVFATFVI</sequence>
<keyword evidence="2" id="KW-0663">Pyridoxal phosphate</keyword>
<dbReference type="SUPFAM" id="SSF50621">
    <property type="entry name" value="Alanine racemase C-terminal domain-like"/>
    <property type="match status" value="1"/>
</dbReference>
<dbReference type="PANTHER" id="PTHR43727">
    <property type="entry name" value="DIAMINOPIMELATE DECARBOXYLASE"/>
    <property type="match status" value="1"/>
</dbReference>
<dbReference type="InterPro" id="IPR029066">
    <property type="entry name" value="PLP-binding_barrel"/>
</dbReference>
<dbReference type="Gene3D" id="2.40.37.10">
    <property type="entry name" value="Lyase, Ornithine Decarboxylase, Chain A, domain 1"/>
    <property type="match status" value="1"/>
</dbReference>
<comment type="cofactor">
    <cofactor evidence="1">
        <name>pyridoxal 5'-phosphate</name>
        <dbReference type="ChEBI" id="CHEBI:597326"/>
    </cofactor>
</comment>
<organism evidence="4">
    <name type="scientific">Catillopecten margaritatus gill symbiont</name>
    <dbReference type="NCBI Taxonomy" id="3083288"/>
    <lineage>
        <taxon>Bacteria</taxon>
        <taxon>Pseudomonadati</taxon>
        <taxon>Pseudomonadota</taxon>
        <taxon>Gammaproteobacteria</taxon>
        <taxon>sulfur-oxidizing symbionts</taxon>
    </lineage>
</organism>
<dbReference type="PANTHER" id="PTHR43727:SF2">
    <property type="entry name" value="GROUP IV DECARBOXYLASE"/>
    <property type="match status" value="1"/>
</dbReference>
<reference evidence="4" key="1">
    <citation type="submission" date="2023-10" db="EMBL/GenBank/DDBJ databases">
        <title>The first scallop-associated chemosynthetic bacterial symbiont.</title>
        <authorList>
            <person name="Lin Y.-T."/>
            <person name="Sun J."/>
            <person name="Ip J.C.-H."/>
            <person name="He X."/>
            <person name="Gao Z.-M."/>
            <person name="Perez M."/>
            <person name="Xu T."/>
            <person name="Qian P.-Y."/>
            <person name="Qiu J.-W."/>
        </authorList>
    </citation>
    <scope>NUCLEOTIDE SEQUENCE</scope>
    <source>
        <strain evidence="4">Gill1</strain>
    </source>
</reference>
<feature type="domain" description="Orn/DAP/Arg decarboxylase 2 N-terminal" evidence="3">
    <location>
        <begin position="35"/>
        <end position="276"/>
    </location>
</feature>
<accession>A0AAU6PFY6</accession>
<name>A0AAU6PFY6_9GAMM</name>
<gene>
    <name evidence="4" type="primary">lysA_1</name>
    <name evidence="4" type="ORF">Ctma_0611</name>
</gene>
<dbReference type="SUPFAM" id="SSF51419">
    <property type="entry name" value="PLP-binding barrel"/>
    <property type="match status" value="1"/>
</dbReference>
<dbReference type="Pfam" id="PF02784">
    <property type="entry name" value="Orn_Arg_deC_N"/>
    <property type="match status" value="1"/>
</dbReference>
<protein>
    <submittedName>
        <fullName evidence="4">Diaminopimelate decarboxylase</fullName>
        <ecNumber evidence="4">4.1.1.20</ecNumber>
    </submittedName>
</protein>
<evidence type="ECO:0000256" key="1">
    <source>
        <dbReference type="ARBA" id="ARBA00001933"/>
    </source>
</evidence>
<proteinExistence type="predicted"/>
<dbReference type="GO" id="GO:0009089">
    <property type="term" value="P:lysine biosynthetic process via diaminopimelate"/>
    <property type="evidence" value="ECO:0007669"/>
    <property type="project" value="TreeGrafter"/>
</dbReference>
<dbReference type="EC" id="4.1.1.20" evidence="4"/>
<evidence type="ECO:0000259" key="3">
    <source>
        <dbReference type="Pfam" id="PF02784"/>
    </source>
</evidence>
<dbReference type="InterPro" id="IPR009006">
    <property type="entry name" value="Ala_racemase/Decarboxylase_C"/>
</dbReference>
<evidence type="ECO:0000313" key="4">
    <source>
        <dbReference type="EMBL" id="WXT99905.1"/>
    </source>
</evidence>
<dbReference type="Gene3D" id="3.20.20.10">
    <property type="entry name" value="Alanine racemase"/>
    <property type="match status" value="1"/>
</dbReference>
<evidence type="ECO:0000256" key="2">
    <source>
        <dbReference type="ARBA" id="ARBA00022898"/>
    </source>
</evidence>